<reference evidence="1" key="1">
    <citation type="submission" date="2021-01" db="UniProtKB">
        <authorList>
            <consortium name="EnsemblPlants"/>
        </authorList>
    </citation>
    <scope>IDENTIFICATION</scope>
</reference>
<dbReference type="AlphaFoldDB" id="A0A7N0VAL3"/>
<dbReference type="EnsemblPlants" id="Kaladp0318s0004.1.v1.1">
    <property type="protein sequence ID" value="Kaladp0318s0004.1.v1.1.CDS.1"/>
    <property type="gene ID" value="Kaladp0318s0004.v1.1"/>
</dbReference>
<proteinExistence type="predicted"/>
<evidence type="ECO:0000313" key="2">
    <source>
        <dbReference type="Proteomes" id="UP000594263"/>
    </source>
</evidence>
<organism evidence="1 2">
    <name type="scientific">Kalanchoe fedtschenkoi</name>
    <name type="common">Lavender scallops</name>
    <name type="synonym">South American air plant</name>
    <dbReference type="NCBI Taxonomy" id="63787"/>
    <lineage>
        <taxon>Eukaryota</taxon>
        <taxon>Viridiplantae</taxon>
        <taxon>Streptophyta</taxon>
        <taxon>Embryophyta</taxon>
        <taxon>Tracheophyta</taxon>
        <taxon>Spermatophyta</taxon>
        <taxon>Magnoliopsida</taxon>
        <taxon>eudicotyledons</taxon>
        <taxon>Gunneridae</taxon>
        <taxon>Pentapetalae</taxon>
        <taxon>Saxifragales</taxon>
        <taxon>Crassulaceae</taxon>
        <taxon>Kalanchoe</taxon>
    </lineage>
</organism>
<name>A0A7N0VAL3_KALFE</name>
<protein>
    <submittedName>
        <fullName evidence="1">Uncharacterized protein</fullName>
    </submittedName>
</protein>
<dbReference type="Gramene" id="Kaladp0318s0004.1.v1.1">
    <property type="protein sequence ID" value="Kaladp0318s0004.1.v1.1.CDS.1"/>
    <property type="gene ID" value="Kaladp0318s0004.v1.1"/>
</dbReference>
<dbReference type="Proteomes" id="UP000594263">
    <property type="component" value="Unplaced"/>
</dbReference>
<keyword evidence="2" id="KW-1185">Reference proteome</keyword>
<evidence type="ECO:0000313" key="1">
    <source>
        <dbReference type="EnsemblPlants" id="Kaladp0318s0004.1.v1.1.CDS.1"/>
    </source>
</evidence>
<sequence length="59" mass="6582">MYRCLLPQHTGMDSHREGVCLHYSGLPGARPAVSNECKIQLTVNKRFKCSFGSCLKIAK</sequence>
<accession>A0A7N0VAL3</accession>